<protein>
    <submittedName>
        <fullName evidence="1">Uncharacterized protein</fullName>
    </submittedName>
</protein>
<organism evidence="1 2">
    <name type="scientific">Mucuna pruriens</name>
    <name type="common">Velvet bean</name>
    <name type="synonym">Dolichos pruriens</name>
    <dbReference type="NCBI Taxonomy" id="157652"/>
    <lineage>
        <taxon>Eukaryota</taxon>
        <taxon>Viridiplantae</taxon>
        <taxon>Streptophyta</taxon>
        <taxon>Embryophyta</taxon>
        <taxon>Tracheophyta</taxon>
        <taxon>Spermatophyta</taxon>
        <taxon>Magnoliopsida</taxon>
        <taxon>eudicotyledons</taxon>
        <taxon>Gunneridae</taxon>
        <taxon>Pentapetalae</taxon>
        <taxon>rosids</taxon>
        <taxon>fabids</taxon>
        <taxon>Fabales</taxon>
        <taxon>Fabaceae</taxon>
        <taxon>Papilionoideae</taxon>
        <taxon>50 kb inversion clade</taxon>
        <taxon>NPAAA clade</taxon>
        <taxon>indigoferoid/millettioid clade</taxon>
        <taxon>Phaseoleae</taxon>
        <taxon>Mucuna</taxon>
    </lineage>
</organism>
<feature type="non-terminal residue" evidence="1">
    <location>
        <position position="1"/>
    </location>
</feature>
<accession>A0A371FPJ3</accession>
<keyword evidence="2" id="KW-1185">Reference proteome</keyword>
<dbReference type="EMBL" id="QJKJ01008275">
    <property type="protein sequence ID" value="RDX80264.1"/>
    <property type="molecule type" value="Genomic_DNA"/>
</dbReference>
<dbReference type="AlphaFoldDB" id="A0A371FPJ3"/>
<comment type="caution">
    <text evidence="1">The sequence shown here is derived from an EMBL/GenBank/DDBJ whole genome shotgun (WGS) entry which is preliminary data.</text>
</comment>
<proteinExistence type="predicted"/>
<name>A0A371FPJ3_MUCPR</name>
<evidence type="ECO:0000313" key="1">
    <source>
        <dbReference type="EMBL" id="RDX80264.1"/>
    </source>
</evidence>
<reference evidence="1" key="1">
    <citation type="submission" date="2018-05" db="EMBL/GenBank/DDBJ databases">
        <title>Draft genome of Mucuna pruriens seed.</title>
        <authorList>
            <person name="Nnadi N.E."/>
            <person name="Vos R."/>
            <person name="Hasami M.H."/>
            <person name="Devisetty U.K."/>
            <person name="Aguiy J.C."/>
        </authorList>
    </citation>
    <scope>NUCLEOTIDE SEQUENCE [LARGE SCALE GENOMIC DNA]</scope>
    <source>
        <strain evidence="1">JCA_2017</strain>
    </source>
</reference>
<sequence length="92" mass="10319">MNSSWKLMKILGSTKRNSELAKKYSCSIHASSSLQASFVLDGMDLLLSLMFFPMLKDKHTNNTFQVNGHQIKLFHEGPTPTASDLKTISLME</sequence>
<gene>
    <name evidence="1" type="ORF">CR513_39213</name>
</gene>
<evidence type="ECO:0000313" key="2">
    <source>
        <dbReference type="Proteomes" id="UP000257109"/>
    </source>
</evidence>
<dbReference type="Proteomes" id="UP000257109">
    <property type="component" value="Unassembled WGS sequence"/>
</dbReference>